<comment type="catalytic activity">
    <reaction evidence="6">
        <text>Exonucleolytic cleavage in either 5'- to 3'- or 3'- to 5'-direction to yield nucleoside 5'-phosphates.</text>
        <dbReference type="EC" id="3.1.11.6"/>
    </reaction>
</comment>
<dbReference type="EMBL" id="JACHWU010000001">
    <property type="protein sequence ID" value="MBB3050626.1"/>
    <property type="molecule type" value="Genomic_DNA"/>
</dbReference>
<dbReference type="GO" id="GO:0008855">
    <property type="term" value="F:exodeoxyribonuclease VII activity"/>
    <property type="evidence" value="ECO:0007669"/>
    <property type="project" value="UniProtKB-UniRule"/>
</dbReference>
<dbReference type="GO" id="GO:0009318">
    <property type="term" value="C:exodeoxyribonuclease VII complex"/>
    <property type="evidence" value="ECO:0007669"/>
    <property type="project" value="UniProtKB-UniRule"/>
</dbReference>
<keyword evidence="2 6" id="KW-0963">Cytoplasm</keyword>
<evidence type="ECO:0000256" key="5">
    <source>
        <dbReference type="ARBA" id="ARBA00022839"/>
    </source>
</evidence>
<keyword evidence="3 6" id="KW-0540">Nuclease</keyword>
<evidence type="ECO:0000256" key="1">
    <source>
        <dbReference type="ARBA" id="ARBA00009998"/>
    </source>
</evidence>
<name>A0A839RYT4_9PSEU</name>
<dbReference type="NCBIfam" id="TIGR01280">
    <property type="entry name" value="xseB"/>
    <property type="match status" value="1"/>
</dbReference>
<feature type="compositionally biased region" description="Gly residues" evidence="7">
    <location>
        <begin position="98"/>
        <end position="108"/>
    </location>
</feature>
<feature type="region of interest" description="Disordered" evidence="7">
    <location>
        <begin position="1"/>
        <end position="33"/>
    </location>
</feature>
<keyword evidence="9" id="KW-1185">Reference proteome</keyword>
<proteinExistence type="inferred from homology"/>
<comment type="subcellular location">
    <subcellularLocation>
        <location evidence="6">Cytoplasm</location>
    </subcellularLocation>
</comment>
<comment type="subunit">
    <text evidence="6">Heterooligomer composed of large and small subunits.</text>
</comment>
<dbReference type="SUPFAM" id="SSF116842">
    <property type="entry name" value="XseB-like"/>
    <property type="match status" value="1"/>
</dbReference>
<evidence type="ECO:0000313" key="8">
    <source>
        <dbReference type="EMBL" id="MBB3050626.1"/>
    </source>
</evidence>
<organism evidence="8 9">
    <name type="scientific">Prauserella isguenensis</name>
    <dbReference type="NCBI Taxonomy" id="1470180"/>
    <lineage>
        <taxon>Bacteria</taxon>
        <taxon>Bacillati</taxon>
        <taxon>Actinomycetota</taxon>
        <taxon>Actinomycetes</taxon>
        <taxon>Pseudonocardiales</taxon>
        <taxon>Pseudonocardiaceae</taxon>
        <taxon>Prauserella</taxon>
    </lineage>
</organism>
<comment type="caution">
    <text evidence="8">The sequence shown here is derived from an EMBL/GenBank/DDBJ whole genome shotgun (WGS) entry which is preliminary data.</text>
</comment>
<dbReference type="PANTHER" id="PTHR34137:SF1">
    <property type="entry name" value="EXODEOXYRIBONUCLEASE 7 SMALL SUBUNIT"/>
    <property type="match status" value="1"/>
</dbReference>
<evidence type="ECO:0000256" key="4">
    <source>
        <dbReference type="ARBA" id="ARBA00022801"/>
    </source>
</evidence>
<dbReference type="RefSeq" id="WP_343053721.1">
    <property type="nucleotide sequence ID" value="NZ_JACHWU010000001.1"/>
</dbReference>
<keyword evidence="5 6" id="KW-0269">Exonuclease</keyword>
<dbReference type="GO" id="GO:0005829">
    <property type="term" value="C:cytosol"/>
    <property type="evidence" value="ECO:0007669"/>
    <property type="project" value="TreeGrafter"/>
</dbReference>
<dbReference type="InterPro" id="IPR037004">
    <property type="entry name" value="Exonuc_VII_ssu_sf"/>
</dbReference>
<dbReference type="Gene3D" id="1.10.287.1040">
    <property type="entry name" value="Exonuclease VII, small subunit"/>
    <property type="match status" value="1"/>
</dbReference>
<dbReference type="PANTHER" id="PTHR34137">
    <property type="entry name" value="EXODEOXYRIBONUCLEASE 7 SMALL SUBUNIT"/>
    <property type="match status" value="1"/>
</dbReference>
<evidence type="ECO:0000256" key="7">
    <source>
        <dbReference type="SAM" id="MobiDB-lite"/>
    </source>
</evidence>
<dbReference type="Pfam" id="PF02609">
    <property type="entry name" value="Exonuc_VII_S"/>
    <property type="match status" value="1"/>
</dbReference>
<comment type="function">
    <text evidence="6">Bidirectionally degrades single-stranded DNA into large acid-insoluble oligonucleotides, which are then degraded further into small acid-soluble oligonucleotides.</text>
</comment>
<sequence length="108" mass="11318">MSESGGDTPDSAPDNSDPDNNDPDDLSGLGYEQARDQLVEVVRELEAGGLSLEQSLALWERGEKLARLCETHLAGARERIEAALATVEDDSDADAGDTAGGSNGSSRE</sequence>
<evidence type="ECO:0000256" key="3">
    <source>
        <dbReference type="ARBA" id="ARBA00022722"/>
    </source>
</evidence>
<dbReference type="AlphaFoldDB" id="A0A839RYT4"/>
<evidence type="ECO:0000256" key="6">
    <source>
        <dbReference type="HAMAP-Rule" id="MF_00337"/>
    </source>
</evidence>
<dbReference type="EC" id="3.1.11.6" evidence="6"/>
<accession>A0A839RYT4</accession>
<evidence type="ECO:0000256" key="2">
    <source>
        <dbReference type="ARBA" id="ARBA00022490"/>
    </source>
</evidence>
<dbReference type="HAMAP" id="MF_00337">
    <property type="entry name" value="Exonuc_7_S"/>
    <property type="match status" value="1"/>
</dbReference>
<keyword evidence="4 6" id="KW-0378">Hydrolase</keyword>
<dbReference type="GO" id="GO:0006308">
    <property type="term" value="P:DNA catabolic process"/>
    <property type="evidence" value="ECO:0007669"/>
    <property type="project" value="UniProtKB-UniRule"/>
</dbReference>
<protein>
    <recommendedName>
        <fullName evidence="6">Exodeoxyribonuclease 7 small subunit</fullName>
        <ecNumber evidence="6">3.1.11.6</ecNumber>
    </recommendedName>
    <alternativeName>
        <fullName evidence="6">Exodeoxyribonuclease VII small subunit</fullName>
        <shortName evidence="6">Exonuclease VII small subunit</shortName>
    </alternativeName>
</protein>
<evidence type="ECO:0000313" key="9">
    <source>
        <dbReference type="Proteomes" id="UP000550714"/>
    </source>
</evidence>
<dbReference type="InterPro" id="IPR003761">
    <property type="entry name" value="Exonuc_VII_S"/>
</dbReference>
<gene>
    <name evidence="6" type="primary">xseB</name>
    <name evidence="8" type="ORF">FHS23_001621</name>
</gene>
<feature type="compositionally biased region" description="Acidic residues" evidence="7">
    <location>
        <begin position="16"/>
        <end position="25"/>
    </location>
</feature>
<dbReference type="NCBIfam" id="NF002139">
    <property type="entry name" value="PRK00977.1-3"/>
    <property type="match status" value="1"/>
</dbReference>
<reference evidence="8 9" key="1">
    <citation type="submission" date="2020-08" db="EMBL/GenBank/DDBJ databases">
        <title>Genomic Encyclopedia of Type Strains, Phase III (KMG-III): the genomes of soil and plant-associated and newly described type strains.</title>
        <authorList>
            <person name="Whitman W."/>
        </authorList>
    </citation>
    <scope>NUCLEOTIDE SEQUENCE [LARGE SCALE GENOMIC DNA]</scope>
    <source>
        <strain evidence="8 9">CECT 8577</strain>
    </source>
</reference>
<dbReference type="Proteomes" id="UP000550714">
    <property type="component" value="Unassembled WGS sequence"/>
</dbReference>
<feature type="region of interest" description="Disordered" evidence="7">
    <location>
        <begin position="85"/>
        <end position="108"/>
    </location>
</feature>
<comment type="similarity">
    <text evidence="1 6">Belongs to the XseB family.</text>
</comment>